<reference evidence="5" key="1">
    <citation type="journal article" date="2011" name="Stand. Genomic Sci.">
        <title>Genome sequence of the filamentous, gliding Thiothrix nivea neotype strain (JP2(T)).</title>
        <authorList>
            <person name="Lapidus A."/>
            <person name="Nolan M."/>
            <person name="Lucas S."/>
            <person name="Glavina Del Rio T."/>
            <person name="Tice H."/>
            <person name="Cheng J.F."/>
            <person name="Tapia R."/>
            <person name="Han C."/>
            <person name="Goodwin L."/>
            <person name="Pitluck S."/>
            <person name="Liolios K."/>
            <person name="Pagani I."/>
            <person name="Ivanova N."/>
            <person name="Huntemann M."/>
            <person name="Mavromatis K."/>
            <person name="Mikhailova N."/>
            <person name="Pati A."/>
            <person name="Chen A."/>
            <person name="Palaniappan K."/>
            <person name="Land M."/>
            <person name="Brambilla E.M."/>
            <person name="Rohde M."/>
            <person name="Abt B."/>
            <person name="Verbarg S."/>
            <person name="Goker M."/>
            <person name="Bristow J."/>
            <person name="Eisen J.A."/>
            <person name="Markowitz V."/>
            <person name="Hugenholtz P."/>
            <person name="Kyrpides N.C."/>
            <person name="Klenk H.P."/>
            <person name="Woyke T."/>
        </authorList>
    </citation>
    <scope>NUCLEOTIDE SEQUENCE [LARGE SCALE GENOMIC DNA]</scope>
    <source>
        <strain evidence="5">ATCC 35100 / DSM 5205 / JP2</strain>
    </source>
</reference>
<dbReference type="Pfam" id="PF01985">
    <property type="entry name" value="CRS1_YhbY"/>
    <property type="match status" value="1"/>
</dbReference>
<dbReference type="AlphaFoldDB" id="A0A656HF83"/>
<dbReference type="EMBL" id="JH651384">
    <property type="protein sequence ID" value="EIJ34060.1"/>
    <property type="molecule type" value="Genomic_DNA"/>
</dbReference>
<name>A0A656HF83_THINJ</name>
<dbReference type="InterPro" id="IPR035920">
    <property type="entry name" value="YhbY-like_sf"/>
</dbReference>
<protein>
    <recommendedName>
        <fullName evidence="3">CRM domain-containing protein</fullName>
    </recommendedName>
</protein>
<proteinExistence type="predicted"/>
<organism evidence="4 5">
    <name type="scientific">Thiothrix nivea (strain ATCC 35100 / DSM 5205 / JP2)</name>
    <dbReference type="NCBI Taxonomy" id="870187"/>
    <lineage>
        <taxon>Bacteria</taxon>
        <taxon>Pseudomonadati</taxon>
        <taxon>Pseudomonadota</taxon>
        <taxon>Gammaproteobacteria</taxon>
        <taxon>Thiotrichales</taxon>
        <taxon>Thiotrichaceae</taxon>
        <taxon>Thiothrix</taxon>
    </lineage>
</organism>
<evidence type="ECO:0000256" key="2">
    <source>
        <dbReference type="PROSITE-ProRule" id="PRU00626"/>
    </source>
</evidence>
<dbReference type="Gene3D" id="3.30.110.60">
    <property type="entry name" value="YhbY-like"/>
    <property type="match status" value="1"/>
</dbReference>
<sequence length="99" mass="11467">MELNEAQRKRLRGRAHDLHPVVMIGQHGLKPTVLEEISSALDHHQLIKIKLNVGDRDLRDEMIEQVTQYSQSQLIQRIGNVAVLYRRNPDRPDILKEAI</sequence>
<dbReference type="OrthoDB" id="9797519at2"/>
<feature type="domain" description="CRM" evidence="3">
    <location>
        <begin position="1"/>
        <end position="97"/>
    </location>
</feature>
<dbReference type="PANTHER" id="PTHR40065:SF3">
    <property type="entry name" value="RNA-BINDING PROTEIN YHBY"/>
    <property type="match status" value="1"/>
</dbReference>
<dbReference type="SUPFAM" id="SSF75471">
    <property type="entry name" value="YhbY-like"/>
    <property type="match status" value="1"/>
</dbReference>
<dbReference type="PANTHER" id="PTHR40065">
    <property type="entry name" value="RNA-BINDING PROTEIN YHBY"/>
    <property type="match status" value="1"/>
</dbReference>
<accession>A0A656HF83</accession>
<evidence type="ECO:0000313" key="5">
    <source>
        <dbReference type="Proteomes" id="UP000005317"/>
    </source>
</evidence>
<dbReference type="Proteomes" id="UP000005317">
    <property type="component" value="Unassembled WGS sequence"/>
</dbReference>
<dbReference type="PROSITE" id="PS51295">
    <property type="entry name" value="CRM"/>
    <property type="match status" value="1"/>
</dbReference>
<keyword evidence="5" id="KW-1185">Reference proteome</keyword>
<dbReference type="GO" id="GO:0003723">
    <property type="term" value="F:RNA binding"/>
    <property type="evidence" value="ECO:0007669"/>
    <property type="project" value="UniProtKB-UniRule"/>
</dbReference>
<dbReference type="InterPro" id="IPR051925">
    <property type="entry name" value="RNA-binding_domain"/>
</dbReference>
<keyword evidence="1 2" id="KW-0694">RNA-binding</keyword>
<evidence type="ECO:0000256" key="1">
    <source>
        <dbReference type="ARBA" id="ARBA00022884"/>
    </source>
</evidence>
<dbReference type="RefSeq" id="WP_002708003.1">
    <property type="nucleotide sequence ID" value="NZ_JH651384.1"/>
</dbReference>
<evidence type="ECO:0000259" key="3">
    <source>
        <dbReference type="PROSITE" id="PS51295"/>
    </source>
</evidence>
<evidence type="ECO:0000313" key="4">
    <source>
        <dbReference type="EMBL" id="EIJ34060.1"/>
    </source>
</evidence>
<dbReference type="SMART" id="SM01103">
    <property type="entry name" value="CRS1_YhbY"/>
    <property type="match status" value="1"/>
</dbReference>
<dbReference type="InterPro" id="IPR001890">
    <property type="entry name" value="RNA-binding_CRM"/>
</dbReference>
<gene>
    <name evidence="4" type="ORF">Thini_1457</name>
</gene>